<dbReference type="AlphaFoldDB" id="A0A1Y6BGT7"/>
<keyword evidence="5" id="KW-1185">Reference proteome</keyword>
<dbReference type="PROSITE" id="PS51087">
    <property type="entry name" value="APAG"/>
    <property type="match status" value="1"/>
</dbReference>
<dbReference type="InterPro" id="IPR023065">
    <property type="entry name" value="Uncharacterised_ApaG"/>
</dbReference>
<evidence type="ECO:0000259" key="3">
    <source>
        <dbReference type="PROSITE" id="PS51087"/>
    </source>
</evidence>
<dbReference type="Gene3D" id="2.60.40.1470">
    <property type="entry name" value="ApaG domain"/>
    <property type="match status" value="1"/>
</dbReference>
<feature type="domain" description="ApaG" evidence="3">
    <location>
        <begin position="4"/>
        <end position="128"/>
    </location>
</feature>
<dbReference type="PANTHER" id="PTHR47191">
    <property type="entry name" value="OS05G0170800 PROTEIN"/>
    <property type="match status" value="1"/>
</dbReference>
<dbReference type="NCBIfam" id="NF003967">
    <property type="entry name" value="PRK05461.1"/>
    <property type="match status" value="1"/>
</dbReference>
<accession>A0A1Y6BGT7</accession>
<organism evidence="4 5">
    <name type="scientific">Tistlia consotensis USBA 355</name>
    <dbReference type="NCBI Taxonomy" id="560819"/>
    <lineage>
        <taxon>Bacteria</taxon>
        <taxon>Pseudomonadati</taxon>
        <taxon>Pseudomonadota</taxon>
        <taxon>Alphaproteobacteria</taxon>
        <taxon>Rhodospirillales</taxon>
        <taxon>Rhodovibrionaceae</taxon>
        <taxon>Tistlia</taxon>
    </lineage>
</organism>
<dbReference type="InterPro" id="IPR007474">
    <property type="entry name" value="ApaG_domain"/>
</dbReference>
<reference evidence="4 5" key="1">
    <citation type="submission" date="2017-04" db="EMBL/GenBank/DDBJ databases">
        <authorList>
            <person name="Afonso C.L."/>
            <person name="Miller P.J."/>
            <person name="Scott M.A."/>
            <person name="Spackman E."/>
            <person name="Goraichik I."/>
            <person name="Dimitrov K.M."/>
            <person name="Suarez D.L."/>
            <person name="Swayne D.E."/>
        </authorList>
    </citation>
    <scope>NUCLEOTIDE SEQUENCE [LARGE SCALE GENOMIC DNA]</scope>
    <source>
        <strain evidence="4 5">USBA 355</strain>
    </source>
</reference>
<dbReference type="EMBL" id="FWZX01000004">
    <property type="protein sequence ID" value="SMF06986.1"/>
    <property type="molecule type" value="Genomic_DNA"/>
</dbReference>
<dbReference type="InterPro" id="IPR036767">
    <property type="entry name" value="ApaG_sf"/>
</dbReference>
<protein>
    <recommendedName>
        <fullName evidence="1 2">Protein ApaG</fullName>
    </recommendedName>
</protein>
<dbReference type="STRING" id="560819.SAMN05428998_10423"/>
<sequence length="131" mass="14050">MRYAETTAGITVEVEPTFLDEQSSPGDGHYVWAYSVRIANNSTEGVQLLSRHWRITDALGRTQEVRGPGVVGEQPHIAPGEAFEYASGAPLGTASGMMVGSYELATDGGRRLEVAIPAFSLDSPHQPLVVH</sequence>
<dbReference type="Proteomes" id="UP000192917">
    <property type="component" value="Unassembled WGS sequence"/>
</dbReference>
<evidence type="ECO:0000256" key="2">
    <source>
        <dbReference type="HAMAP-Rule" id="MF_00791"/>
    </source>
</evidence>
<dbReference type="InterPro" id="IPR050718">
    <property type="entry name" value="ApaG-like"/>
</dbReference>
<proteinExistence type="inferred from homology"/>
<name>A0A1Y6BGT7_9PROT</name>
<evidence type="ECO:0000313" key="5">
    <source>
        <dbReference type="Proteomes" id="UP000192917"/>
    </source>
</evidence>
<dbReference type="Pfam" id="PF04379">
    <property type="entry name" value="DUF525"/>
    <property type="match status" value="1"/>
</dbReference>
<dbReference type="PANTHER" id="PTHR47191:SF2">
    <property type="entry name" value="OS05G0170800 PROTEIN"/>
    <property type="match status" value="1"/>
</dbReference>
<gene>
    <name evidence="2" type="primary">apaG</name>
    <name evidence="4" type="ORF">SAMN05428998_10423</name>
</gene>
<dbReference type="SUPFAM" id="SSF110069">
    <property type="entry name" value="ApaG-like"/>
    <property type="match status" value="1"/>
</dbReference>
<evidence type="ECO:0000313" key="4">
    <source>
        <dbReference type="EMBL" id="SMF06986.1"/>
    </source>
</evidence>
<evidence type="ECO:0000256" key="1">
    <source>
        <dbReference type="ARBA" id="ARBA00017693"/>
    </source>
</evidence>
<dbReference type="HAMAP" id="MF_00791">
    <property type="entry name" value="ApaG"/>
    <property type="match status" value="1"/>
</dbReference>
<dbReference type="RefSeq" id="WP_085121736.1">
    <property type="nucleotide sequence ID" value="NZ_FWZX01000004.1"/>
</dbReference>